<keyword evidence="2 5" id="KW-0378">Hydrolase</keyword>
<name>A0A8S3YYF7_9EUPU</name>
<evidence type="ECO:0000313" key="6">
    <source>
        <dbReference type="EMBL" id="CAG5120552.1"/>
    </source>
</evidence>
<dbReference type="AlphaFoldDB" id="A0A8S3YYF7"/>
<dbReference type="Pfam" id="PF01150">
    <property type="entry name" value="GDA1_CD39"/>
    <property type="match status" value="1"/>
</dbReference>
<feature type="non-terminal residue" evidence="6">
    <location>
        <position position="189"/>
    </location>
</feature>
<dbReference type="GO" id="GO:0004382">
    <property type="term" value="F:GDP phosphatase activity"/>
    <property type="evidence" value="ECO:0007669"/>
    <property type="project" value="TreeGrafter"/>
</dbReference>
<comment type="similarity">
    <text evidence="1 5">Belongs to the GDA1/CD39 NTPase family.</text>
</comment>
<sequence length="189" mass="21096">LRFMKPVDSMQLVNDVTELFEGFRIKHFPGRKNVGILSGEEEGVFSWIALNYLLGNFAKDRPDNETVGLLEMGGGSTQIAFIPNTPIYDGEFQITIDGRSYELYAHSYLLFGINAVNQWVAEVIKRNYSDSVTYDNPCMLKGDSKEIETYEGVPVQMNGSSDPGSCQEILEIILKPETGLKCEPKPCAI</sequence>
<comment type="caution">
    <text evidence="6">The sequence shown here is derived from an EMBL/GenBank/DDBJ whole genome shotgun (WGS) entry which is preliminary data.</text>
</comment>
<evidence type="ECO:0000256" key="2">
    <source>
        <dbReference type="ARBA" id="ARBA00022801"/>
    </source>
</evidence>
<evidence type="ECO:0000256" key="1">
    <source>
        <dbReference type="ARBA" id="ARBA00009283"/>
    </source>
</evidence>
<dbReference type="GO" id="GO:0045134">
    <property type="term" value="F:UDP phosphatase activity"/>
    <property type="evidence" value="ECO:0007669"/>
    <property type="project" value="TreeGrafter"/>
</dbReference>
<feature type="active site" description="Proton acceptor" evidence="3">
    <location>
        <position position="42"/>
    </location>
</feature>
<dbReference type="InterPro" id="IPR000407">
    <property type="entry name" value="GDA1_CD39_NTPase"/>
</dbReference>
<dbReference type="Proteomes" id="UP000678393">
    <property type="component" value="Unassembled WGS sequence"/>
</dbReference>
<dbReference type="PANTHER" id="PTHR11782">
    <property type="entry name" value="ADENOSINE/GUANOSINE DIPHOSPHATASE"/>
    <property type="match status" value="1"/>
</dbReference>
<reference evidence="6" key="1">
    <citation type="submission" date="2021-04" db="EMBL/GenBank/DDBJ databases">
        <authorList>
            <consortium name="Molecular Ecology Group"/>
        </authorList>
    </citation>
    <scope>NUCLEOTIDE SEQUENCE</scope>
</reference>
<dbReference type="GO" id="GO:0005886">
    <property type="term" value="C:plasma membrane"/>
    <property type="evidence" value="ECO:0007669"/>
    <property type="project" value="TreeGrafter"/>
</dbReference>
<dbReference type="GO" id="GO:0005524">
    <property type="term" value="F:ATP binding"/>
    <property type="evidence" value="ECO:0007669"/>
    <property type="project" value="UniProtKB-KW"/>
</dbReference>
<gene>
    <name evidence="6" type="ORF">CUNI_LOCUS6110</name>
</gene>
<protein>
    <recommendedName>
        <fullName evidence="8">Apyrase</fullName>
    </recommendedName>
</protein>
<accession>A0A8S3YYF7</accession>
<dbReference type="GO" id="GO:0009134">
    <property type="term" value="P:nucleoside diphosphate catabolic process"/>
    <property type="evidence" value="ECO:0007669"/>
    <property type="project" value="TreeGrafter"/>
</dbReference>
<evidence type="ECO:0000256" key="5">
    <source>
        <dbReference type="RuleBase" id="RU003833"/>
    </source>
</evidence>
<keyword evidence="4" id="KW-0067">ATP-binding</keyword>
<dbReference type="Gene3D" id="3.30.420.40">
    <property type="match status" value="1"/>
</dbReference>
<dbReference type="PROSITE" id="PS01238">
    <property type="entry name" value="GDA1_CD39_NTPASE"/>
    <property type="match status" value="1"/>
</dbReference>
<organism evidence="6 7">
    <name type="scientific">Candidula unifasciata</name>
    <dbReference type="NCBI Taxonomy" id="100452"/>
    <lineage>
        <taxon>Eukaryota</taxon>
        <taxon>Metazoa</taxon>
        <taxon>Spiralia</taxon>
        <taxon>Lophotrochozoa</taxon>
        <taxon>Mollusca</taxon>
        <taxon>Gastropoda</taxon>
        <taxon>Heterobranchia</taxon>
        <taxon>Euthyneura</taxon>
        <taxon>Panpulmonata</taxon>
        <taxon>Eupulmonata</taxon>
        <taxon>Stylommatophora</taxon>
        <taxon>Helicina</taxon>
        <taxon>Helicoidea</taxon>
        <taxon>Geomitridae</taxon>
        <taxon>Candidula</taxon>
    </lineage>
</organism>
<evidence type="ECO:0000256" key="3">
    <source>
        <dbReference type="PIRSR" id="PIRSR600407-1"/>
    </source>
</evidence>
<feature type="binding site" evidence="4">
    <location>
        <begin position="74"/>
        <end position="78"/>
    </location>
    <ligand>
        <name>ATP</name>
        <dbReference type="ChEBI" id="CHEBI:30616"/>
    </ligand>
</feature>
<dbReference type="PANTHER" id="PTHR11782:SF83">
    <property type="entry name" value="GUANOSINE-DIPHOSPHATASE"/>
    <property type="match status" value="1"/>
</dbReference>
<keyword evidence="4" id="KW-0547">Nucleotide-binding</keyword>
<evidence type="ECO:0000313" key="7">
    <source>
        <dbReference type="Proteomes" id="UP000678393"/>
    </source>
</evidence>
<feature type="non-terminal residue" evidence="6">
    <location>
        <position position="1"/>
    </location>
</feature>
<dbReference type="EMBL" id="CAJHNH020000923">
    <property type="protein sequence ID" value="CAG5120552.1"/>
    <property type="molecule type" value="Genomic_DNA"/>
</dbReference>
<evidence type="ECO:0000256" key="4">
    <source>
        <dbReference type="PIRSR" id="PIRSR600407-2"/>
    </source>
</evidence>
<evidence type="ECO:0008006" key="8">
    <source>
        <dbReference type="Google" id="ProtNLM"/>
    </source>
</evidence>
<dbReference type="GO" id="GO:0017111">
    <property type="term" value="F:ribonucleoside triphosphate phosphatase activity"/>
    <property type="evidence" value="ECO:0007669"/>
    <property type="project" value="TreeGrafter"/>
</dbReference>
<proteinExistence type="inferred from homology"/>
<dbReference type="OrthoDB" id="6372431at2759"/>
<keyword evidence="7" id="KW-1185">Reference proteome</keyword>
<dbReference type="Gene3D" id="3.30.420.150">
    <property type="entry name" value="Exopolyphosphatase. Domain 2"/>
    <property type="match status" value="1"/>
</dbReference>